<evidence type="ECO:0000256" key="3">
    <source>
        <dbReference type="ARBA" id="ARBA00010742"/>
    </source>
</evidence>
<organism evidence="10 11">
    <name type="scientific">Nocardioides lentus</name>
    <dbReference type="NCBI Taxonomy" id="338077"/>
    <lineage>
        <taxon>Bacteria</taxon>
        <taxon>Bacillati</taxon>
        <taxon>Actinomycetota</taxon>
        <taxon>Actinomycetes</taxon>
        <taxon>Propionibacteriales</taxon>
        <taxon>Nocardioidaceae</taxon>
        <taxon>Nocardioides</taxon>
    </lineage>
</organism>
<dbReference type="EMBL" id="BAAAMY010000005">
    <property type="protein sequence ID" value="GAA1923027.1"/>
    <property type="molecule type" value="Genomic_DNA"/>
</dbReference>
<comment type="subcellular location">
    <subcellularLocation>
        <location evidence="2">Cell inner membrane</location>
    </subcellularLocation>
    <subcellularLocation>
        <location evidence="1">Periplasm</location>
    </subcellularLocation>
</comment>
<evidence type="ECO:0000256" key="2">
    <source>
        <dbReference type="ARBA" id="ARBA00004533"/>
    </source>
</evidence>
<dbReference type="PANTHER" id="PTHR30024">
    <property type="entry name" value="ALIPHATIC SULFONATES-BINDING PROTEIN-RELATED"/>
    <property type="match status" value="1"/>
</dbReference>
<comment type="similarity">
    <text evidence="3">Belongs to the bacterial solute-binding protein SsuA/TauA family.</text>
</comment>
<dbReference type="PROSITE" id="PS51257">
    <property type="entry name" value="PROKAR_LIPOPROTEIN"/>
    <property type="match status" value="1"/>
</dbReference>
<sequence>MRSTTTVRLTALSLLAAAALTGCAEATTGGSDDGGEGGDRQEVLIGYFPNITHATAIVAQEEGYFEDRLAEVDAEPGYQDFNSGTDAYQAVQDGSLAMSFIGPGPALTAFTQGPDSVRVVSGAASGGAALVVQDDITSLEDLRGERVATPSLGNTQDVAARAYLADEGFETDLEGGGDINIVPTDNPVAVNEFRDGNIAGAWVPEPWASILVAEGGQVLVDEADIWPETDGQFVTTHLLVNAEFLEENPDQVKAVLEATVAANDFIASDSDTARDEVGAAVTRLTDAPLEPEVLAEAWGNLEFTNDPIAASLEEDATDAAGVDLLEGLDDAPPVTDIYDLTLLNEVLAEAGEPEIETP</sequence>
<keyword evidence="5" id="KW-1003">Cell membrane</keyword>
<keyword evidence="4" id="KW-0813">Transport</keyword>
<keyword evidence="7 9" id="KW-0732">Signal</keyword>
<evidence type="ECO:0000256" key="5">
    <source>
        <dbReference type="ARBA" id="ARBA00022475"/>
    </source>
</evidence>
<evidence type="ECO:0000256" key="7">
    <source>
        <dbReference type="ARBA" id="ARBA00022729"/>
    </source>
</evidence>
<evidence type="ECO:0000256" key="4">
    <source>
        <dbReference type="ARBA" id="ARBA00022448"/>
    </source>
</evidence>
<dbReference type="RefSeq" id="WP_344007824.1">
    <property type="nucleotide sequence ID" value="NZ_BAAAMY010000005.1"/>
</dbReference>
<accession>A0ABN2PIV5</accession>
<dbReference type="InterPro" id="IPR044527">
    <property type="entry name" value="NrtA/CpmA_ABC-bd_dom"/>
</dbReference>
<evidence type="ECO:0000256" key="1">
    <source>
        <dbReference type="ARBA" id="ARBA00004418"/>
    </source>
</evidence>
<evidence type="ECO:0000256" key="6">
    <source>
        <dbReference type="ARBA" id="ARBA00022519"/>
    </source>
</evidence>
<evidence type="ECO:0000256" key="8">
    <source>
        <dbReference type="ARBA" id="ARBA00023136"/>
    </source>
</evidence>
<dbReference type="Gene3D" id="3.40.190.10">
    <property type="entry name" value="Periplasmic binding protein-like II"/>
    <property type="match status" value="2"/>
</dbReference>
<feature type="signal peptide" evidence="9">
    <location>
        <begin position="1"/>
        <end position="26"/>
    </location>
</feature>
<keyword evidence="6" id="KW-0997">Cell inner membrane</keyword>
<dbReference type="PANTHER" id="PTHR30024:SF47">
    <property type="entry name" value="TAURINE-BINDING PERIPLASMIC PROTEIN"/>
    <property type="match status" value="1"/>
</dbReference>
<evidence type="ECO:0000313" key="11">
    <source>
        <dbReference type="Proteomes" id="UP001501612"/>
    </source>
</evidence>
<dbReference type="SUPFAM" id="SSF53850">
    <property type="entry name" value="Periplasmic binding protein-like II"/>
    <property type="match status" value="1"/>
</dbReference>
<feature type="chain" id="PRO_5046451095" evidence="9">
    <location>
        <begin position="27"/>
        <end position="358"/>
    </location>
</feature>
<name>A0ABN2PIV5_9ACTN</name>
<protein>
    <submittedName>
        <fullName evidence="10">Aliphatic sulfonate ABC transporter substrate-binding protein</fullName>
    </submittedName>
</protein>
<gene>
    <name evidence="10" type="ORF">GCM10009737_25800</name>
</gene>
<evidence type="ECO:0000313" key="10">
    <source>
        <dbReference type="EMBL" id="GAA1923027.1"/>
    </source>
</evidence>
<proteinExistence type="inferred from homology"/>
<reference evidence="10 11" key="1">
    <citation type="journal article" date="2019" name="Int. J. Syst. Evol. Microbiol.">
        <title>The Global Catalogue of Microorganisms (GCM) 10K type strain sequencing project: providing services to taxonomists for standard genome sequencing and annotation.</title>
        <authorList>
            <consortium name="The Broad Institute Genomics Platform"/>
            <consortium name="The Broad Institute Genome Sequencing Center for Infectious Disease"/>
            <person name="Wu L."/>
            <person name="Ma J."/>
        </authorList>
    </citation>
    <scope>NUCLEOTIDE SEQUENCE [LARGE SCALE GENOMIC DNA]</scope>
    <source>
        <strain evidence="10 11">JCM 14046</strain>
    </source>
</reference>
<dbReference type="CDD" id="cd13553">
    <property type="entry name" value="PBP2_NrtA_CpmA_like"/>
    <property type="match status" value="1"/>
</dbReference>
<keyword evidence="8" id="KW-0472">Membrane</keyword>
<dbReference type="Pfam" id="PF13379">
    <property type="entry name" value="NMT1_2"/>
    <property type="match status" value="1"/>
</dbReference>
<keyword evidence="11" id="KW-1185">Reference proteome</keyword>
<evidence type="ECO:0000256" key="9">
    <source>
        <dbReference type="SAM" id="SignalP"/>
    </source>
</evidence>
<comment type="caution">
    <text evidence="10">The sequence shown here is derived from an EMBL/GenBank/DDBJ whole genome shotgun (WGS) entry which is preliminary data.</text>
</comment>
<dbReference type="Proteomes" id="UP001501612">
    <property type="component" value="Unassembled WGS sequence"/>
</dbReference>